<feature type="compositionally biased region" description="Pro residues" evidence="1">
    <location>
        <begin position="85"/>
        <end position="94"/>
    </location>
</feature>
<organism evidence="2">
    <name type="scientific">Drosophila melanogaster</name>
    <name type="common">Fruit fly</name>
    <dbReference type="NCBI Taxonomy" id="7227"/>
    <lineage>
        <taxon>Eukaryota</taxon>
        <taxon>Metazoa</taxon>
        <taxon>Ecdysozoa</taxon>
        <taxon>Arthropoda</taxon>
        <taxon>Hexapoda</taxon>
        <taxon>Insecta</taxon>
        <taxon>Pterygota</taxon>
        <taxon>Neoptera</taxon>
        <taxon>Endopterygota</taxon>
        <taxon>Diptera</taxon>
        <taxon>Brachycera</taxon>
        <taxon>Muscomorpha</taxon>
        <taxon>Ephydroidea</taxon>
        <taxon>Drosophilidae</taxon>
        <taxon>Drosophila</taxon>
        <taxon>Sophophora</taxon>
    </lineage>
</organism>
<evidence type="ECO:0000313" key="2">
    <source>
        <dbReference type="EMBL" id="DAA02518.1"/>
    </source>
</evidence>
<proteinExistence type="predicted"/>
<evidence type="ECO:0000256" key="1">
    <source>
        <dbReference type="SAM" id="MobiDB-lite"/>
    </source>
</evidence>
<feature type="region of interest" description="Disordered" evidence="1">
    <location>
        <begin position="85"/>
        <end position="110"/>
    </location>
</feature>
<name>Q6IGE6_DROME</name>
<reference evidence="2" key="1">
    <citation type="journal article" date="2003" name="Genome Biol.">
        <title>An integrated gene annotation and transcriptional profiling approach towards the full gene content of the Drosophila genome.</title>
        <authorList>
            <person name="Hild M."/>
            <person name="Beckmann B."/>
            <person name="Haas S.A."/>
            <person name="Koch B."/>
            <person name="Solovyev V."/>
            <person name="Busold C."/>
            <person name="Fellenberg K."/>
            <person name="Boutros M."/>
            <person name="Vingron M."/>
            <person name="Sauer F."/>
            <person name="Hoheisel J.D."/>
            <person name="Paro R."/>
        </authorList>
    </citation>
    <scope>NUCLEOTIDE SEQUENCE</scope>
</reference>
<gene>
    <name evidence="2" type="ORF">HDC06503</name>
</gene>
<accession>Q6IGE6</accession>
<protein>
    <submittedName>
        <fullName evidence="2">HDC06503</fullName>
    </submittedName>
</protein>
<sequence>MPIEGKVTDSIGSGSSVLPRHYGLRLLVTGNDNASQSQHSLIGVRGYNYQTASSWRCPYNITTAGDVNDTLMNCSRYHQYLDPVPAPVPAPAAAPSPAASPSQFRFSSQC</sequence>
<dbReference type="EMBL" id="BK003820">
    <property type="protein sequence ID" value="DAA02518.1"/>
    <property type="molecule type" value="Genomic_DNA"/>
</dbReference>
<dbReference type="AlphaFoldDB" id="Q6IGE6"/>